<dbReference type="HOGENOM" id="CLU_137910_1_0_2"/>
<accession>Q2FNX8</accession>
<evidence type="ECO:0000256" key="4">
    <source>
        <dbReference type="ARBA" id="ARBA00022989"/>
    </source>
</evidence>
<dbReference type="NCBIfam" id="NF004930">
    <property type="entry name" value="PRK06287.1-1"/>
    <property type="match status" value="1"/>
</dbReference>
<keyword evidence="3 6" id="KW-0812">Transmembrane</keyword>
<comment type="subcellular location">
    <subcellularLocation>
        <location evidence="1">Cell membrane</location>
    </subcellularLocation>
</comment>
<evidence type="ECO:0000256" key="2">
    <source>
        <dbReference type="ARBA" id="ARBA00022475"/>
    </source>
</evidence>
<dbReference type="EnsemblBacteria" id="ABD41213">
    <property type="protein sequence ID" value="ABD41213"/>
    <property type="gene ID" value="Mhun_1479"/>
</dbReference>
<evidence type="ECO:0000256" key="6">
    <source>
        <dbReference type="SAM" id="Phobius"/>
    </source>
</evidence>
<dbReference type="AlphaFoldDB" id="Q2FNX8"/>
<dbReference type="InterPro" id="IPR025937">
    <property type="entry name" value="PDGLE_dom"/>
</dbReference>
<evidence type="ECO:0000256" key="1">
    <source>
        <dbReference type="ARBA" id="ARBA00004236"/>
    </source>
</evidence>
<dbReference type="EMBL" id="CP000254">
    <property type="protein sequence ID" value="ABD41213.1"/>
    <property type="molecule type" value="Genomic_DNA"/>
</dbReference>
<dbReference type="OrthoDB" id="142687at2157"/>
<keyword evidence="9" id="KW-1185">Reference proteome</keyword>
<organism evidence="8 9">
    <name type="scientific">Methanospirillum hungatei JF-1 (strain ATCC 27890 / DSM 864 / NBRC 100397 / JF-1)</name>
    <dbReference type="NCBI Taxonomy" id="323259"/>
    <lineage>
        <taxon>Archaea</taxon>
        <taxon>Methanobacteriati</taxon>
        <taxon>Methanobacteriota</taxon>
        <taxon>Stenosarchaea group</taxon>
        <taxon>Methanomicrobia</taxon>
        <taxon>Methanomicrobiales</taxon>
        <taxon>Methanospirillaceae</taxon>
        <taxon>Methanospirillum</taxon>
    </lineage>
</organism>
<dbReference type="KEGG" id="mhu:Mhun_1479"/>
<protein>
    <submittedName>
        <fullName evidence="8">CbiM protein</fullName>
    </submittedName>
</protein>
<evidence type="ECO:0000313" key="8">
    <source>
        <dbReference type="EMBL" id="ABD41213.1"/>
    </source>
</evidence>
<evidence type="ECO:0000256" key="5">
    <source>
        <dbReference type="ARBA" id="ARBA00023136"/>
    </source>
</evidence>
<evidence type="ECO:0000256" key="3">
    <source>
        <dbReference type="ARBA" id="ARBA00022692"/>
    </source>
</evidence>
<gene>
    <name evidence="8" type="ordered locus">Mhun_1479</name>
</gene>
<dbReference type="Proteomes" id="UP000001941">
    <property type="component" value="Chromosome"/>
</dbReference>
<dbReference type="GeneID" id="3922181"/>
<proteinExistence type="predicted"/>
<dbReference type="eggNOG" id="arCOG03159">
    <property type="taxonomic scope" value="Archaea"/>
</dbReference>
<keyword evidence="2" id="KW-1003">Cell membrane</keyword>
<keyword evidence="5 6" id="KW-0472">Membrane</keyword>
<feature type="transmembrane region" description="Helical" evidence="6">
    <location>
        <begin position="7"/>
        <end position="26"/>
    </location>
</feature>
<keyword evidence="4 6" id="KW-1133">Transmembrane helix</keyword>
<feature type="transmembrane region" description="Helical" evidence="6">
    <location>
        <begin position="85"/>
        <end position="106"/>
    </location>
</feature>
<dbReference type="Pfam" id="PF13190">
    <property type="entry name" value="PDGLE"/>
    <property type="match status" value="1"/>
</dbReference>
<sequence length="113" mass="11701">MIDNKTFIIAGLLISLLIGMVAVFLASGDPDGLESTALVVSGQKELTGLSPEEGDPEVIGTGSYTYESPMPDYSLGEEMGSTGGIIAIVVGTIITMLIVMGASYAIRLSKNSQ</sequence>
<reference evidence="9" key="1">
    <citation type="journal article" date="2016" name="Stand. Genomic Sci.">
        <title>Complete genome sequence of Methanospirillum hungatei type strain JF1.</title>
        <authorList>
            <person name="Gunsalus R.P."/>
            <person name="Cook L.E."/>
            <person name="Crable B."/>
            <person name="Rohlin L."/>
            <person name="McDonald E."/>
            <person name="Mouttaki H."/>
            <person name="Sieber J.R."/>
            <person name="Poweleit N."/>
            <person name="Zhou H."/>
            <person name="Lapidus A.L."/>
            <person name="Daligault H.E."/>
            <person name="Land M."/>
            <person name="Gilna P."/>
            <person name="Ivanova N."/>
            <person name="Kyrpides N."/>
            <person name="Culley D.E."/>
            <person name="McInerney M.J."/>
        </authorList>
    </citation>
    <scope>NUCLEOTIDE SEQUENCE [LARGE SCALE GENOMIC DNA]</scope>
    <source>
        <strain evidence="9">ATCC 27890 / DSM 864 / NBRC 100397 / JF-1</strain>
    </source>
</reference>
<dbReference type="GO" id="GO:0005886">
    <property type="term" value="C:plasma membrane"/>
    <property type="evidence" value="ECO:0007669"/>
    <property type="project" value="UniProtKB-SubCell"/>
</dbReference>
<evidence type="ECO:0000313" key="9">
    <source>
        <dbReference type="Proteomes" id="UP000001941"/>
    </source>
</evidence>
<dbReference type="RefSeq" id="WP_011448482.1">
    <property type="nucleotide sequence ID" value="NC_007796.1"/>
</dbReference>
<name>Q2FNX8_METHJ</name>
<feature type="domain" description="PDGLE" evidence="7">
    <location>
        <begin position="5"/>
        <end position="107"/>
    </location>
</feature>
<evidence type="ECO:0000259" key="7">
    <source>
        <dbReference type="Pfam" id="PF13190"/>
    </source>
</evidence>
<dbReference type="InParanoid" id="Q2FNX8"/>
<dbReference type="STRING" id="323259.Mhun_1479"/>